<comment type="caution">
    <text evidence="1">The sequence shown here is derived from an EMBL/GenBank/DDBJ whole genome shotgun (WGS) entry which is preliminary data.</text>
</comment>
<reference evidence="2" key="1">
    <citation type="journal article" date="2019" name="Int. J. Syst. Evol. Microbiol.">
        <title>The Global Catalogue of Microorganisms (GCM) 10K type strain sequencing project: providing services to taxonomists for standard genome sequencing and annotation.</title>
        <authorList>
            <consortium name="The Broad Institute Genomics Platform"/>
            <consortium name="The Broad Institute Genome Sequencing Center for Infectious Disease"/>
            <person name="Wu L."/>
            <person name="Ma J."/>
        </authorList>
    </citation>
    <scope>NUCLEOTIDE SEQUENCE [LARGE SCALE GENOMIC DNA]</scope>
    <source>
        <strain evidence="2">JCM 32105</strain>
    </source>
</reference>
<sequence>MERTIHKKLTAIPSLSTAAIHCTDNAFATIRLEKKILERLSADLLQPRPQAIAAILELAKKI</sequence>
<organism evidence="1 2">
    <name type="scientific">Nemorincola caseinilytica</name>
    <dbReference type="NCBI Taxonomy" id="2054315"/>
    <lineage>
        <taxon>Bacteria</taxon>
        <taxon>Pseudomonadati</taxon>
        <taxon>Bacteroidota</taxon>
        <taxon>Chitinophagia</taxon>
        <taxon>Chitinophagales</taxon>
        <taxon>Chitinophagaceae</taxon>
        <taxon>Nemorincola</taxon>
    </lineage>
</organism>
<keyword evidence="2" id="KW-1185">Reference proteome</keyword>
<dbReference type="EMBL" id="BAABFA010000004">
    <property type="protein sequence ID" value="GAA4460214.1"/>
    <property type="molecule type" value="Genomic_DNA"/>
</dbReference>
<gene>
    <name evidence="1" type="ORF">GCM10023093_02480</name>
</gene>
<dbReference type="Proteomes" id="UP001500067">
    <property type="component" value="Unassembled WGS sequence"/>
</dbReference>
<name>A0ABP8N630_9BACT</name>
<dbReference type="RefSeq" id="WP_345077310.1">
    <property type="nucleotide sequence ID" value="NZ_BAABFA010000004.1"/>
</dbReference>
<evidence type="ECO:0000313" key="1">
    <source>
        <dbReference type="EMBL" id="GAA4460214.1"/>
    </source>
</evidence>
<evidence type="ECO:0000313" key="2">
    <source>
        <dbReference type="Proteomes" id="UP001500067"/>
    </source>
</evidence>
<proteinExistence type="predicted"/>
<accession>A0ABP8N630</accession>
<protein>
    <submittedName>
        <fullName evidence="1">Uncharacterized protein</fullName>
    </submittedName>
</protein>